<dbReference type="PANTHER" id="PTHR30055:SF220">
    <property type="entry name" value="TETR-FAMILY REGULATORY PROTEIN"/>
    <property type="match status" value="1"/>
</dbReference>
<evidence type="ECO:0000256" key="2">
    <source>
        <dbReference type="ARBA" id="ARBA00023125"/>
    </source>
</evidence>
<dbReference type="SUPFAM" id="SSF46689">
    <property type="entry name" value="Homeodomain-like"/>
    <property type="match status" value="1"/>
</dbReference>
<keyword evidence="3" id="KW-0804">Transcription</keyword>
<dbReference type="GO" id="GO:0003700">
    <property type="term" value="F:DNA-binding transcription factor activity"/>
    <property type="evidence" value="ECO:0007669"/>
    <property type="project" value="TreeGrafter"/>
</dbReference>
<dbReference type="GO" id="GO:0000976">
    <property type="term" value="F:transcription cis-regulatory region binding"/>
    <property type="evidence" value="ECO:0007669"/>
    <property type="project" value="TreeGrafter"/>
</dbReference>
<dbReference type="PRINTS" id="PR00455">
    <property type="entry name" value="HTHTETR"/>
</dbReference>
<feature type="domain" description="HTH tetR-type" evidence="5">
    <location>
        <begin position="17"/>
        <end position="77"/>
    </location>
</feature>
<evidence type="ECO:0000256" key="3">
    <source>
        <dbReference type="ARBA" id="ARBA00023163"/>
    </source>
</evidence>
<dbReference type="Proteomes" id="UP000570514">
    <property type="component" value="Unassembled WGS sequence"/>
</dbReference>
<proteinExistence type="predicted"/>
<dbReference type="InterPro" id="IPR036271">
    <property type="entry name" value="Tet_transcr_reg_TetR-rel_C_sf"/>
</dbReference>
<evidence type="ECO:0000256" key="1">
    <source>
        <dbReference type="ARBA" id="ARBA00023015"/>
    </source>
</evidence>
<keyword evidence="1" id="KW-0805">Transcription regulation</keyword>
<dbReference type="PANTHER" id="PTHR30055">
    <property type="entry name" value="HTH-TYPE TRANSCRIPTIONAL REGULATOR RUTR"/>
    <property type="match status" value="1"/>
</dbReference>
<accession>A0A846N201</accession>
<dbReference type="AlphaFoldDB" id="A0A846N201"/>
<dbReference type="InterPro" id="IPR001647">
    <property type="entry name" value="HTH_TetR"/>
</dbReference>
<keyword evidence="7" id="KW-1185">Reference proteome</keyword>
<keyword evidence="2 4" id="KW-0238">DNA-binding</keyword>
<sequence length="198" mass="21309">MIMDVRSTGPKRPYHHGDLRNALLDAARAILEEESLGALSLRAVARRAGVSHAAPYRHFPNHEALLVELASEGFAELKAEIVEAAATPGAEPDRIAAVGAAYMRFVARRPALARLMFGPQLPNRESFPKLAEAADSVGDEIGKALHDSALGLAVWAAVHGLAMLVLENVIDLGQRRSGLDVLPSRAEILLRSLFAVRE</sequence>
<feature type="DNA-binding region" description="H-T-H motif" evidence="4">
    <location>
        <begin position="40"/>
        <end position="59"/>
    </location>
</feature>
<evidence type="ECO:0000256" key="4">
    <source>
        <dbReference type="PROSITE-ProRule" id="PRU00335"/>
    </source>
</evidence>
<reference evidence="6 7" key="1">
    <citation type="submission" date="2020-03" db="EMBL/GenBank/DDBJ databases">
        <title>Genomic Encyclopedia of Type Strains, Phase IV (KMG-IV): sequencing the most valuable type-strain genomes for metagenomic binning, comparative biology and taxonomic classification.</title>
        <authorList>
            <person name="Goeker M."/>
        </authorList>
    </citation>
    <scope>NUCLEOTIDE SEQUENCE [LARGE SCALE GENOMIC DNA]</scope>
    <source>
        <strain evidence="6 7">DSM 19867</strain>
    </source>
</reference>
<dbReference type="RefSeq" id="WP_167083826.1">
    <property type="nucleotide sequence ID" value="NZ_BAAADC010000001.1"/>
</dbReference>
<protein>
    <submittedName>
        <fullName evidence="6">AcrR family transcriptional regulator</fullName>
    </submittedName>
</protein>
<dbReference type="InterPro" id="IPR050109">
    <property type="entry name" value="HTH-type_TetR-like_transc_reg"/>
</dbReference>
<dbReference type="SUPFAM" id="SSF48498">
    <property type="entry name" value="Tetracyclin repressor-like, C-terminal domain"/>
    <property type="match status" value="1"/>
</dbReference>
<dbReference type="EMBL" id="JAASRM010000001">
    <property type="protein sequence ID" value="NIK89766.1"/>
    <property type="molecule type" value="Genomic_DNA"/>
</dbReference>
<organism evidence="6 7">
    <name type="scientific">Rhizomicrobium palustre</name>
    <dbReference type="NCBI Taxonomy" id="189966"/>
    <lineage>
        <taxon>Bacteria</taxon>
        <taxon>Pseudomonadati</taxon>
        <taxon>Pseudomonadota</taxon>
        <taxon>Alphaproteobacteria</taxon>
        <taxon>Micropepsales</taxon>
        <taxon>Micropepsaceae</taxon>
        <taxon>Rhizomicrobium</taxon>
    </lineage>
</organism>
<dbReference type="PROSITE" id="PS50977">
    <property type="entry name" value="HTH_TETR_2"/>
    <property type="match status" value="1"/>
</dbReference>
<name>A0A846N201_9PROT</name>
<dbReference type="Pfam" id="PF13305">
    <property type="entry name" value="TetR_C_33"/>
    <property type="match status" value="1"/>
</dbReference>
<evidence type="ECO:0000259" key="5">
    <source>
        <dbReference type="PROSITE" id="PS50977"/>
    </source>
</evidence>
<dbReference type="Gene3D" id="1.10.357.10">
    <property type="entry name" value="Tetracycline Repressor, domain 2"/>
    <property type="match status" value="1"/>
</dbReference>
<gene>
    <name evidence="6" type="ORF">FHS83_003084</name>
</gene>
<dbReference type="InterPro" id="IPR025996">
    <property type="entry name" value="MT1864/Rv1816-like_C"/>
</dbReference>
<evidence type="ECO:0000313" key="7">
    <source>
        <dbReference type="Proteomes" id="UP000570514"/>
    </source>
</evidence>
<evidence type="ECO:0000313" key="6">
    <source>
        <dbReference type="EMBL" id="NIK89766.1"/>
    </source>
</evidence>
<dbReference type="Pfam" id="PF00440">
    <property type="entry name" value="TetR_N"/>
    <property type="match status" value="1"/>
</dbReference>
<dbReference type="InterPro" id="IPR009057">
    <property type="entry name" value="Homeodomain-like_sf"/>
</dbReference>
<comment type="caution">
    <text evidence="6">The sequence shown here is derived from an EMBL/GenBank/DDBJ whole genome shotgun (WGS) entry which is preliminary data.</text>
</comment>